<evidence type="ECO:0000313" key="2">
    <source>
        <dbReference type="EMBL" id="ETE66026.1"/>
    </source>
</evidence>
<reference evidence="2 3" key="1">
    <citation type="journal article" date="2013" name="Proc. Natl. Acad. Sci. U.S.A.">
        <title>The king cobra genome reveals dynamic gene evolution and adaptation in the snake venom system.</title>
        <authorList>
            <person name="Vonk F.J."/>
            <person name="Casewell N.R."/>
            <person name="Henkel C.V."/>
            <person name="Heimberg A.M."/>
            <person name="Jansen H.J."/>
            <person name="McCleary R.J."/>
            <person name="Kerkkamp H.M."/>
            <person name="Vos R.A."/>
            <person name="Guerreiro I."/>
            <person name="Calvete J.J."/>
            <person name="Wuster W."/>
            <person name="Woods A.E."/>
            <person name="Logan J.M."/>
            <person name="Harrison R.A."/>
            <person name="Castoe T.A."/>
            <person name="de Koning A.P."/>
            <person name="Pollock D.D."/>
            <person name="Yandell M."/>
            <person name="Calderon D."/>
            <person name="Renjifo C."/>
            <person name="Currier R.B."/>
            <person name="Salgado D."/>
            <person name="Pla D."/>
            <person name="Sanz L."/>
            <person name="Hyder A.S."/>
            <person name="Ribeiro J.M."/>
            <person name="Arntzen J.W."/>
            <person name="van den Thillart G.E."/>
            <person name="Boetzer M."/>
            <person name="Pirovano W."/>
            <person name="Dirks R.P."/>
            <person name="Spaink H.P."/>
            <person name="Duboule D."/>
            <person name="McGlinn E."/>
            <person name="Kini R.M."/>
            <person name="Richardson M.K."/>
        </authorList>
    </citation>
    <scope>NUCLEOTIDE SEQUENCE</scope>
    <source>
        <tissue evidence="2">Blood</tissue>
    </source>
</reference>
<evidence type="ECO:0000313" key="3">
    <source>
        <dbReference type="Proteomes" id="UP000018936"/>
    </source>
</evidence>
<dbReference type="AlphaFoldDB" id="V8NVQ2"/>
<keyword evidence="3" id="KW-1185">Reference proteome</keyword>
<feature type="region of interest" description="Disordered" evidence="1">
    <location>
        <begin position="87"/>
        <end position="106"/>
    </location>
</feature>
<dbReference type="EMBL" id="AZIM01001682">
    <property type="protein sequence ID" value="ETE66026.1"/>
    <property type="molecule type" value="Genomic_DNA"/>
</dbReference>
<name>V8NVQ2_OPHHA</name>
<proteinExistence type="predicted"/>
<gene>
    <name evidence="2" type="ORF">L345_08198</name>
</gene>
<feature type="non-terminal residue" evidence="2">
    <location>
        <position position="1"/>
    </location>
</feature>
<sequence length="380" mass="42065">MSLHRNRKLKCKAQEKLHYLHLTLQETTKKAVHLTAKVSSCHFQEQWSLLIGRHKPLRLGKWEGAAFQKKKKKTLKGSNMRSGRGIRNEVTLTAGNEGPEEKKERERFAFRKRDISEPARDESGEGVFSSVSELKSQASPFGGREKLDLAWSVIGWETSKGILGLWARWGNRKSKLGRLASLNQESGLAQKKLGALGPEEYKVRSSEDTVKRLRIHRGGKGGREGESSSQHLENCRLGTAEARSKGTGGPSNIGNKARLWGWGNHGTTMELLEVAKLKAEKGGAEKTICMVDWSPLIAGVGFYRFEPQIMPLAGPTPLCPSLHSHPSQPLSCATSLTAFSHTQSLLKVFLFSPLPMISCSNDQLCQDPPRCLTASPRRLP</sequence>
<dbReference type="Proteomes" id="UP000018936">
    <property type="component" value="Unassembled WGS sequence"/>
</dbReference>
<comment type="caution">
    <text evidence="2">The sequence shown here is derived from an EMBL/GenBank/DDBJ whole genome shotgun (WGS) entry which is preliminary data.</text>
</comment>
<protein>
    <submittedName>
        <fullName evidence="2">Uncharacterized protein</fullName>
    </submittedName>
</protein>
<evidence type="ECO:0000256" key="1">
    <source>
        <dbReference type="SAM" id="MobiDB-lite"/>
    </source>
</evidence>
<accession>V8NVQ2</accession>
<organism evidence="2 3">
    <name type="scientific">Ophiophagus hannah</name>
    <name type="common">King cobra</name>
    <name type="synonym">Naja hannah</name>
    <dbReference type="NCBI Taxonomy" id="8665"/>
    <lineage>
        <taxon>Eukaryota</taxon>
        <taxon>Metazoa</taxon>
        <taxon>Chordata</taxon>
        <taxon>Craniata</taxon>
        <taxon>Vertebrata</taxon>
        <taxon>Euteleostomi</taxon>
        <taxon>Lepidosauria</taxon>
        <taxon>Squamata</taxon>
        <taxon>Bifurcata</taxon>
        <taxon>Unidentata</taxon>
        <taxon>Episquamata</taxon>
        <taxon>Toxicofera</taxon>
        <taxon>Serpentes</taxon>
        <taxon>Colubroidea</taxon>
        <taxon>Elapidae</taxon>
        <taxon>Elapinae</taxon>
        <taxon>Ophiophagus</taxon>
    </lineage>
</organism>